<dbReference type="Pfam" id="PF06674">
    <property type="entry name" value="DUF1176"/>
    <property type="match status" value="1"/>
</dbReference>
<feature type="signal peptide" evidence="1">
    <location>
        <begin position="1"/>
        <end position="22"/>
    </location>
</feature>
<dbReference type="KEGG" id="rox:BV494_11350"/>
<dbReference type="InterPro" id="IPR009560">
    <property type="entry name" value="DUF1176"/>
</dbReference>
<protein>
    <recommendedName>
        <fullName evidence="4">DUF1176 domain-containing protein</fullName>
    </recommendedName>
</protein>
<feature type="chain" id="PRO_5014927888" description="DUF1176 domain-containing protein" evidence="1">
    <location>
        <begin position="23"/>
        <end position="356"/>
    </location>
</feature>
<gene>
    <name evidence="2" type="ORF">BV494_11350</name>
</gene>
<dbReference type="Proteomes" id="UP000239197">
    <property type="component" value="Chromosome"/>
</dbReference>
<reference evidence="3" key="1">
    <citation type="submission" date="2017-01" db="EMBL/GenBank/DDBJ databases">
        <title>Genome sequence of Rouxiella sp. ERMR1:05.</title>
        <authorList>
            <person name="Kumar R."/>
            <person name="Singh D."/>
            <person name="Kumar S."/>
        </authorList>
    </citation>
    <scope>NUCLEOTIDE SEQUENCE [LARGE SCALE GENOMIC DNA]</scope>
    <source>
        <strain evidence="3">ERMR1:05</strain>
    </source>
</reference>
<dbReference type="RefSeq" id="WP_104922975.1">
    <property type="nucleotide sequence ID" value="NZ_CP019062.1"/>
</dbReference>
<organism evidence="2 3">
    <name type="scientific">Rahnella sikkimica</name>
    <dbReference type="NCBI Taxonomy" id="1805933"/>
    <lineage>
        <taxon>Bacteria</taxon>
        <taxon>Pseudomonadati</taxon>
        <taxon>Pseudomonadota</taxon>
        <taxon>Gammaproteobacteria</taxon>
        <taxon>Enterobacterales</taxon>
        <taxon>Yersiniaceae</taxon>
        <taxon>Rahnella</taxon>
    </lineage>
</organism>
<dbReference type="AlphaFoldDB" id="A0A2L1URB4"/>
<evidence type="ECO:0000313" key="3">
    <source>
        <dbReference type="Proteomes" id="UP000239197"/>
    </source>
</evidence>
<accession>A0A2L1URB4</accession>
<sequence length="356" mass="38802">MSRWITAPLCLLAGMLAFSVQAEPTQAIYNDWQVSCDNLNHCVARNSQDGQELVMKLTREAGPEGKSTVSIDYQRNSDEQSAEAPIASRLQINGKTLSFNHREWDVSKKHLFTGNRLVVNEFIAAIREGSSIQLAGKTDNSQPVRPVISLKGMKAALLAIDAQQGRVGTKTAWANRGAKPVNTVPPIPATPVLPRFSEPHALSETEISAITQNAATTIENNDCSLDPSEREVHIFALSSDKALMTVNCDMGAYNLYALGFLVSRQSPYKMDDLALTMPFKLGEDDQSPELINADFDPKTGLLTTYDKGRGVGDCGVSSRWIFDGKAFRLAAFASEPSCDGYSSSGDWPVLWVTQAP</sequence>
<keyword evidence="3" id="KW-1185">Reference proteome</keyword>
<evidence type="ECO:0000313" key="2">
    <source>
        <dbReference type="EMBL" id="AVF35485.1"/>
    </source>
</evidence>
<evidence type="ECO:0008006" key="4">
    <source>
        <dbReference type="Google" id="ProtNLM"/>
    </source>
</evidence>
<dbReference type="EMBL" id="CP019062">
    <property type="protein sequence ID" value="AVF35485.1"/>
    <property type="molecule type" value="Genomic_DNA"/>
</dbReference>
<dbReference type="OrthoDB" id="6183301at2"/>
<name>A0A2L1URB4_9GAMM</name>
<keyword evidence="1" id="KW-0732">Signal</keyword>
<proteinExistence type="predicted"/>
<evidence type="ECO:0000256" key="1">
    <source>
        <dbReference type="SAM" id="SignalP"/>
    </source>
</evidence>